<dbReference type="Gene3D" id="3.90.180.10">
    <property type="entry name" value="Medium-chain alcohol dehydrogenases, catalytic domain"/>
    <property type="match status" value="1"/>
</dbReference>
<organism evidence="3 4">
    <name type="scientific">Wickerhamomyces pijperi</name>
    <name type="common">Yeast</name>
    <name type="synonym">Pichia pijperi</name>
    <dbReference type="NCBI Taxonomy" id="599730"/>
    <lineage>
        <taxon>Eukaryota</taxon>
        <taxon>Fungi</taxon>
        <taxon>Dikarya</taxon>
        <taxon>Ascomycota</taxon>
        <taxon>Saccharomycotina</taxon>
        <taxon>Saccharomycetes</taxon>
        <taxon>Phaffomycetales</taxon>
        <taxon>Wickerhamomycetaceae</taxon>
        <taxon>Wickerhamomyces</taxon>
    </lineage>
</organism>
<dbReference type="CDD" id="cd08249">
    <property type="entry name" value="enoyl_reductase_like"/>
    <property type="match status" value="1"/>
</dbReference>
<reference evidence="3" key="2">
    <citation type="submission" date="2021-01" db="EMBL/GenBank/DDBJ databases">
        <authorList>
            <person name="Schikora-Tamarit M.A."/>
        </authorList>
    </citation>
    <scope>NUCLEOTIDE SEQUENCE</scope>
    <source>
        <strain evidence="3">CBS2887</strain>
    </source>
</reference>
<evidence type="ECO:0000313" key="4">
    <source>
        <dbReference type="Proteomes" id="UP000774326"/>
    </source>
</evidence>
<sequence>MSSLSVQTSIGNIKRKLDAFQSEEPTEKRQKIQLRAKSLHSDTSKTKKPVNTQQKAVVITSFEEYFGVKNIDIPELKDHEVLVENKFVGLNPIDWKGLKYKFGVYSFPWIQGRESAGVVSKVGSKVKGFKEGEEVFIASTAYRDIRTSTFQRYTVVDSELLWKLPTNITLEQGSALGVGLVTASSVLEEINGIVKDSEEDSKARSKKTVLVWGASSGVGSYVLQLLRVYGYGKIIAVASEKHRSHLLKLGATHCIDRFLSDEDLSKEVSKISDTGIDIGVDVVGKETSDKVIDLLNSSESKESKVFVGVVSKPSKDKDLDNILVRDVLIKRFHENKTYGSKLVEHTTDLLTKGKLYPQTNFKRYKGFEGIINGLRDLEKFGASNEKYVVEL</sequence>
<keyword evidence="4" id="KW-1185">Reference proteome</keyword>
<dbReference type="InterPro" id="IPR047122">
    <property type="entry name" value="Trans-enoyl_RdTase-like"/>
</dbReference>
<dbReference type="PANTHER" id="PTHR45348:SF2">
    <property type="entry name" value="ZINC-TYPE ALCOHOL DEHYDROGENASE-LIKE PROTEIN C2E1P3.01"/>
    <property type="match status" value="1"/>
</dbReference>
<dbReference type="Pfam" id="PF00107">
    <property type="entry name" value="ADH_zinc_N"/>
    <property type="match status" value="1"/>
</dbReference>
<dbReference type="SMART" id="SM00829">
    <property type="entry name" value="PKS_ER"/>
    <property type="match status" value="1"/>
</dbReference>
<dbReference type="EMBL" id="JAEUBG010003196">
    <property type="protein sequence ID" value="KAH3683272.1"/>
    <property type="molecule type" value="Genomic_DNA"/>
</dbReference>
<evidence type="ECO:0000259" key="2">
    <source>
        <dbReference type="SMART" id="SM00829"/>
    </source>
</evidence>
<evidence type="ECO:0000313" key="3">
    <source>
        <dbReference type="EMBL" id="KAH3683272.1"/>
    </source>
</evidence>
<dbReference type="AlphaFoldDB" id="A0A9P8Q3G0"/>
<dbReference type="PANTHER" id="PTHR45348">
    <property type="entry name" value="HYPOTHETICAL OXIDOREDUCTASE (EUROFUNG)"/>
    <property type="match status" value="1"/>
</dbReference>
<dbReference type="SUPFAM" id="SSF50129">
    <property type="entry name" value="GroES-like"/>
    <property type="match status" value="1"/>
</dbReference>
<feature type="domain" description="Enoyl reductase (ER)" evidence="2">
    <location>
        <begin position="67"/>
        <end position="389"/>
    </location>
</feature>
<dbReference type="Proteomes" id="UP000774326">
    <property type="component" value="Unassembled WGS sequence"/>
</dbReference>
<feature type="region of interest" description="Disordered" evidence="1">
    <location>
        <begin position="21"/>
        <end position="49"/>
    </location>
</feature>
<dbReference type="GO" id="GO:0016651">
    <property type="term" value="F:oxidoreductase activity, acting on NAD(P)H"/>
    <property type="evidence" value="ECO:0007669"/>
    <property type="project" value="InterPro"/>
</dbReference>
<dbReference type="InterPro" id="IPR011032">
    <property type="entry name" value="GroES-like_sf"/>
</dbReference>
<accession>A0A9P8Q3G0</accession>
<dbReference type="InterPro" id="IPR036291">
    <property type="entry name" value="NAD(P)-bd_dom_sf"/>
</dbReference>
<evidence type="ECO:0000256" key="1">
    <source>
        <dbReference type="SAM" id="MobiDB-lite"/>
    </source>
</evidence>
<name>A0A9P8Q3G0_WICPI</name>
<dbReference type="Pfam" id="PF08240">
    <property type="entry name" value="ADH_N"/>
    <property type="match status" value="1"/>
</dbReference>
<protein>
    <recommendedName>
        <fullName evidence="2">Enoyl reductase (ER) domain-containing protein</fullName>
    </recommendedName>
</protein>
<reference evidence="3" key="1">
    <citation type="journal article" date="2021" name="Open Biol.">
        <title>Shared evolutionary footprints suggest mitochondrial oxidative damage underlies multiple complex I losses in fungi.</title>
        <authorList>
            <person name="Schikora-Tamarit M.A."/>
            <person name="Marcet-Houben M."/>
            <person name="Nosek J."/>
            <person name="Gabaldon T."/>
        </authorList>
    </citation>
    <scope>NUCLEOTIDE SEQUENCE</scope>
    <source>
        <strain evidence="3">CBS2887</strain>
    </source>
</reference>
<comment type="caution">
    <text evidence="3">The sequence shown here is derived from an EMBL/GenBank/DDBJ whole genome shotgun (WGS) entry which is preliminary data.</text>
</comment>
<dbReference type="SUPFAM" id="SSF51735">
    <property type="entry name" value="NAD(P)-binding Rossmann-fold domains"/>
    <property type="match status" value="1"/>
</dbReference>
<dbReference type="InterPro" id="IPR020843">
    <property type="entry name" value="ER"/>
</dbReference>
<dbReference type="InterPro" id="IPR013154">
    <property type="entry name" value="ADH-like_N"/>
</dbReference>
<dbReference type="Gene3D" id="3.40.50.720">
    <property type="entry name" value="NAD(P)-binding Rossmann-like Domain"/>
    <property type="match status" value="1"/>
</dbReference>
<proteinExistence type="predicted"/>
<dbReference type="OrthoDB" id="48317at2759"/>
<dbReference type="InterPro" id="IPR013149">
    <property type="entry name" value="ADH-like_C"/>
</dbReference>
<gene>
    <name evidence="3" type="ORF">WICPIJ_005741</name>
</gene>